<sequence length="58" mass="6369">MGEEVLFLPRYTRAVNGLANALYIDSTYDSTIMLSFKGSPHHRREFAAIAGRSIGIGP</sequence>
<dbReference type="RefSeq" id="XP_001592091.1">
    <property type="nucleotide sequence ID" value="XM_001592041.1"/>
</dbReference>
<gene>
    <name evidence="1" type="ORF">SS1G_06330</name>
</gene>
<dbReference type="KEGG" id="ssl:SS1G_06330"/>
<protein>
    <submittedName>
        <fullName evidence="1">Uncharacterized protein</fullName>
    </submittedName>
</protein>
<dbReference type="EMBL" id="CH476628">
    <property type="protein sequence ID" value="EDO03849.1"/>
    <property type="molecule type" value="Genomic_DNA"/>
</dbReference>
<name>A7ELY3_SCLS1</name>
<proteinExistence type="predicted"/>
<accession>A7ELY3</accession>
<organism evidence="1 2">
    <name type="scientific">Sclerotinia sclerotiorum (strain ATCC 18683 / 1980 / Ss-1)</name>
    <name type="common">White mold</name>
    <name type="synonym">Whetzelinia sclerotiorum</name>
    <dbReference type="NCBI Taxonomy" id="665079"/>
    <lineage>
        <taxon>Eukaryota</taxon>
        <taxon>Fungi</taxon>
        <taxon>Dikarya</taxon>
        <taxon>Ascomycota</taxon>
        <taxon>Pezizomycotina</taxon>
        <taxon>Leotiomycetes</taxon>
        <taxon>Helotiales</taxon>
        <taxon>Sclerotiniaceae</taxon>
        <taxon>Sclerotinia</taxon>
    </lineage>
</organism>
<evidence type="ECO:0000313" key="2">
    <source>
        <dbReference type="Proteomes" id="UP000001312"/>
    </source>
</evidence>
<dbReference type="InParanoid" id="A7ELY3"/>
<dbReference type="Proteomes" id="UP000001312">
    <property type="component" value="Unassembled WGS sequence"/>
</dbReference>
<keyword evidence="2" id="KW-1185">Reference proteome</keyword>
<dbReference type="AlphaFoldDB" id="A7ELY3"/>
<dbReference type="GeneID" id="5488784"/>
<reference evidence="2" key="1">
    <citation type="journal article" date="2011" name="PLoS Genet.">
        <title>Genomic analysis of the necrotrophic fungal pathogens Sclerotinia sclerotiorum and Botrytis cinerea.</title>
        <authorList>
            <person name="Amselem J."/>
            <person name="Cuomo C.A."/>
            <person name="van Kan J.A."/>
            <person name="Viaud M."/>
            <person name="Benito E.P."/>
            <person name="Couloux A."/>
            <person name="Coutinho P.M."/>
            <person name="de Vries R.P."/>
            <person name="Dyer P.S."/>
            <person name="Fillinger S."/>
            <person name="Fournier E."/>
            <person name="Gout L."/>
            <person name="Hahn M."/>
            <person name="Kohn L."/>
            <person name="Lapalu N."/>
            <person name="Plummer K.M."/>
            <person name="Pradier J.M."/>
            <person name="Quevillon E."/>
            <person name="Sharon A."/>
            <person name="Simon A."/>
            <person name="ten Have A."/>
            <person name="Tudzynski B."/>
            <person name="Tudzynski P."/>
            <person name="Wincker P."/>
            <person name="Andrew M."/>
            <person name="Anthouard V."/>
            <person name="Beever R.E."/>
            <person name="Beffa R."/>
            <person name="Benoit I."/>
            <person name="Bouzid O."/>
            <person name="Brault B."/>
            <person name="Chen Z."/>
            <person name="Choquer M."/>
            <person name="Collemare J."/>
            <person name="Cotton P."/>
            <person name="Danchin E.G."/>
            <person name="Da Silva C."/>
            <person name="Gautier A."/>
            <person name="Giraud C."/>
            <person name="Giraud T."/>
            <person name="Gonzalez C."/>
            <person name="Grossetete S."/>
            <person name="Guldener U."/>
            <person name="Henrissat B."/>
            <person name="Howlett B.J."/>
            <person name="Kodira C."/>
            <person name="Kretschmer M."/>
            <person name="Lappartient A."/>
            <person name="Leroch M."/>
            <person name="Levis C."/>
            <person name="Mauceli E."/>
            <person name="Neuveglise C."/>
            <person name="Oeser B."/>
            <person name="Pearson M."/>
            <person name="Poulain J."/>
            <person name="Poussereau N."/>
            <person name="Quesneville H."/>
            <person name="Rascle C."/>
            <person name="Schumacher J."/>
            <person name="Segurens B."/>
            <person name="Sexton A."/>
            <person name="Silva E."/>
            <person name="Sirven C."/>
            <person name="Soanes D.M."/>
            <person name="Talbot N.J."/>
            <person name="Templeton M."/>
            <person name="Yandava C."/>
            <person name="Yarden O."/>
            <person name="Zeng Q."/>
            <person name="Rollins J.A."/>
            <person name="Lebrun M.H."/>
            <person name="Dickman M."/>
        </authorList>
    </citation>
    <scope>NUCLEOTIDE SEQUENCE [LARGE SCALE GENOMIC DNA]</scope>
    <source>
        <strain evidence="2">ATCC 18683 / 1980 / Ss-1</strain>
    </source>
</reference>
<evidence type="ECO:0000313" key="1">
    <source>
        <dbReference type="EMBL" id="EDO03849.1"/>
    </source>
</evidence>